<dbReference type="EMBL" id="SMFZ01000001">
    <property type="protein sequence ID" value="TCK27158.1"/>
    <property type="molecule type" value="Genomic_DNA"/>
</dbReference>
<dbReference type="SUPFAM" id="SSF160904">
    <property type="entry name" value="Jann2411-like"/>
    <property type="match status" value="1"/>
</dbReference>
<name>A0A4R1HXQ6_PSEEN</name>
<proteinExistence type="predicted"/>
<gene>
    <name evidence="2" type="ORF">EV378_3017</name>
</gene>
<dbReference type="Pfam" id="PF11706">
    <property type="entry name" value="zf-CGNR"/>
    <property type="match status" value="1"/>
</dbReference>
<dbReference type="RefSeq" id="WP_132425490.1">
    <property type="nucleotide sequence ID" value="NZ_SMFZ01000001.1"/>
</dbReference>
<dbReference type="InterPro" id="IPR021005">
    <property type="entry name" value="Znf_CGNR"/>
</dbReference>
<comment type="caution">
    <text evidence="2">The sequence shown here is derived from an EMBL/GenBank/DDBJ whole genome shotgun (WGS) entry which is preliminary data.</text>
</comment>
<dbReference type="OrthoDB" id="3531194at2"/>
<dbReference type="PANTHER" id="PTHR35525:SF3">
    <property type="entry name" value="BLL6575 PROTEIN"/>
    <property type="match status" value="1"/>
</dbReference>
<evidence type="ECO:0000313" key="2">
    <source>
        <dbReference type="EMBL" id="TCK27158.1"/>
    </source>
</evidence>
<sequence length="170" mass="18576">MHINPYGHDPVCLAADLANDVPDSVDELVRRCVDAGLAREWTAGPSDLERVRGLLADWTAVVDAEPGPERAARLNALLATGTSHPRLTDHDGHWHLHHRDDGLPLAGVLHALIATGTAMHLAGRGMDRLGRCAVPECGRIFADVSRTGRRRWCSVRCANRAGVRRHRART</sequence>
<evidence type="ECO:0000313" key="3">
    <source>
        <dbReference type="Proteomes" id="UP000295560"/>
    </source>
</evidence>
<organism evidence="2 3">
    <name type="scientific">Pseudonocardia endophytica</name>
    <dbReference type="NCBI Taxonomy" id="401976"/>
    <lineage>
        <taxon>Bacteria</taxon>
        <taxon>Bacillati</taxon>
        <taxon>Actinomycetota</taxon>
        <taxon>Actinomycetes</taxon>
        <taxon>Pseudonocardiales</taxon>
        <taxon>Pseudonocardiaceae</taxon>
        <taxon>Pseudonocardia</taxon>
    </lineage>
</organism>
<dbReference type="Pfam" id="PF07336">
    <property type="entry name" value="ABATE"/>
    <property type="match status" value="1"/>
</dbReference>
<dbReference type="InterPro" id="IPR010852">
    <property type="entry name" value="ABATE"/>
</dbReference>
<feature type="domain" description="Zinc finger CGNR" evidence="1">
    <location>
        <begin position="128"/>
        <end position="169"/>
    </location>
</feature>
<accession>A0A4R1HXQ6</accession>
<keyword evidence="3" id="KW-1185">Reference proteome</keyword>
<dbReference type="Proteomes" id="UP000295560">
    <property type="component" value="Unassembled WGS sequence"/>
</dbReference>
<evidence type="ECO:0000259" key="1">
    <source>
        <dbReference type="Pfam" id="PF11706"/>
    </source>
</evidence>
<dbReference type="InterPro" id="IPR023286">
    <property type="entry name" value="ABATE_dom_sf"/>
</dbReference>
<dbReference type="AlphaFoldDB" id="A0A4R1HXQ6"/>
<dbReference type="Gene3D" id="1.10.3300.10">
    <property type="entry name" value="Jann2411-like domain"/>
    <property type="match status" value="1"/>
</dbReference>
<reference evidence="2 3" key="1">
    <citation type="submission" date="2019-03" db="EMBL/GenBank/DDBJ databases">
        <title>Sequencing the genomes of 1000 actinobacteria strains.</title>
        <authorList>
            <person name="Klenk H.-P."/>
        </authorList>
    </citation>
    <scope>NUCLEOTIDE SEQUENCE [LARGE SCALE GENOMIC DNA]</scope>
    <source>
        <strain evidence="2 3">DSM 44969</strain>
    </source>
</reference>
<dbReference type="PANTHER" id="PTHR35525">
    <property type="entry name" value="BLL6575 PROTEIN"/>
    <property type="match status" value="1"/>
</dbReference>
<protein>
    <submittedName>
        <fullName evidence="2">Putative stress-induced transcription regulator</fullName>
    </submittedName>
</protein>